<gene>
    <name evidence="4" type="ORF">ANG5_0513</name>
</gene>
<accession>U2YAE0</accession>
<comment type="caution">
    <text evidence="4">The sequence shown here is derived from an EMBL/GenBank/DDBJ whole genome shotgun (WGS) entry which is preliminary data.</text>
</comment>
<keyword evidence="1" id="KW-0175">Coiled coil</keyword>
<dbReference type="RefSeq" id="WP_020997894.1">
    <property type="nucleotide sequence ID" value="NZ_BASX01000003.1"/>
</dbReference>
<feature type="coiled-coil region" evidence="1">
    <location>
        <begin position="435"/>
        <end position="476"/>
    </location>
</feature>
<dbReference type="GO" id="GO:0000150">
    <property type="term" value="F:DNA strand exchange activity"/>
    <property type="evidence" value="ECO:0007669"/>
    <property type="project" value="InterPro"/>
</dbReference>
<dbReference type="Pfam" id="PF07508">
    <property type="entry name" value="Recombinase"/>
    <property type="match status" value="1"/>
</dbReference>
<dbReference type="GO" id="GO:0003677">
    <property type="term" value="F:DNA binding"/>
    <property type="evidence" value="ECO:0007669"/>
    <property type="project" value="InterPro"/>
</dbReference>
<dbReference type="InterPro" id="IPR050639">
    <property type="entry name" value="SSR_resolvase"/>
</dbReference>
<evidence type="ECO:0008006" key="6">
    <source>
        <dbReference type="Google" id="ProtNLM"/>
    </source>
</evidence>
<dbReference type="InterPro" id="IPR006119">
    <property type="entry name" value="Resolv_N"/>
</dbReference>
<dbReference type="PANTHER" id="PTHR30461:SF23">
    <property type="entry name" value="DNA RECOMBINASE-RELATED"/>
    <property type="match status" value="1"/>
</dbReference>
<dbReference type="AlphaFoldDB" id="U2YAE0"/>
<keyword evidence="5" id="KW-1185">Reference proteome</keyword>
<evidence type="ECO:0000259" key="2">
    <source>
        <dbReference type="PROSITE" id="PS51736"/>
    </source>
</evidence>
<dbReference type="InterPro" id="IPR025827">
    <property type="entry name" value="Zn_ribbon_recom_dom"/>
</dbReference>
<dbReference type="Pfam" id="PF13408">
    <property type="entry name" value="Zn_ribbon_recom"/>
    <property type="match status" value="1"/>
</dbReference>
<dbReference type="SUPFAM" id="SSF53041">
    <property type="entry name" value="Resolvase-like"/>
    <property type="match status" value="1"/>
</dbReference>
<dbReference type="Pfam" id="PF00239">
    <property type="entry name" value="Resolvase"/>
    <property type="match status" value="1"/>
</dbReference>
<dbReference type="PROSITE" id="PS51737">
    <property type="entry name" value="RECOMBINASE_DNA_BIND"/>
    <property type="match status" value="1"/>
</dbReference>
<sequence length="523" mass="60225">MNENVTLIPARIRAGNRITRQENKPKLRVAAYCRVSTDSDEQAGSYDVQVKHYTEYIGRNKEWELAGIYADDGISGTNIKKREGFIEMIDDCMEGKVDMIITKSISRFARNTIDCLKYVRKLKEKNIAIIFEKENINTLEASGELLLTIMASLAQQESASLSQNIKLGLQFRYQEGKVQPNHEHFLGYTKDEDGKLIVDENEAKIVRRIFREYLEGASFRDIANGLEKDKIRTGGKRYKWHLSTIRGILRNEKYMGDALLQKTITTDFIEKIRIKNDGTVPQYYVKDSQEPIIARDIFMLVQEEMIRRANLTSGVDGKKKRVYSSKYALSSICTCTKCGDIYRRIAWNNRGKKSTVWRCCTRVEHGPSACNALTIQESELQDATVKAINKILICSDRMLQILSDNIEMAIADDNSVEMEKLNGILKGKQKELVKLAHAKKDYTALADEIDILRDKKKELQVQRAETEGVKKRIEELTDFLKGENHQLIEYDECMVRKYIEEIKVYEDKFTICFKAKVEIEVVR</sequence>
<dbReference type="Gene3D" id="3.90.1750.20">
    <property type="entry name" value="Putative Large Serine Recombinase, Chain B, Domain 2"/>
    <property type="match status" value="1"/>
</dbReference>
<proteinExistence type="predicted"/>
<organism evidence="4 5">
    <name type="scientific">Streptococcus constellatus subsp. pharyngis SK1060 = CCUG 46377</name>
    <dbReference type="NCBI Taxonomy" id="1035184"/>
    <lineage>
        <taxon>Bacteria</taxon>
        <taxon>Bacillati</taxon>
        <taxon>Bacillota</taxon>
        <taxon>Bacilli</taxon>
        <taxon>Lactobacillales</taxon>
        <taxon>Streptococcaceae</taxon>
        <taxon>Streptococcus</taxon>
        <taxon>Streptococcus anginosus group</taxon>
    </lineage>
</organism>
<dbReference type="CDD" id="cd00338">
    <property type="entry name" value="Ser_Recombinase"/>
    <property type="match status" value="1"/>
</dbReference>
<dbReference type="PROSITE" id="PS51736">
    <property type="entry name" value="RECOMBINASES_3"/>
    <property type="match status" value="1"/>
</dbReference>
<dbReference type="PANTHER" id="PTHR30461">
    <property type="entry name" value="DNA-INVERTASE FROM LAMBDOID PROPHAGE"/>
    <property type="match status" value="1"/>
</dbReference>
<dbReference type="Gene3D" id="3.40.50.1390">
    <property type="entry name" value="Resolvase, N-terminal catalytic domain"/>
    <property type="match status" value="1"/>
</dbReference>
<dbReference type="InterPro" id="IPR011109">
    <property type="entry name" value="DNA_bind_recombinase_dom"/>
</dbReference>
<reference evidence="4 5" key="1">
    <citation type="submission" date="2013-09" db="EMBL/GenBank/DDBJ databases">
        <title>Genome Sequences of seven clinical isolates and type strains of anginosus group streptococci.</title>
        <authorList>
            <person name="Maruyama F."/>
            <person name="Sakurai A."/>
            <person name="Ogura Y."/>
            <person name="Homma H."/>
            <person name="Takahashi N."/>
            <person name="Ohtsubo Y."/>
            <person name="Hoshino T."/>
            <person name="Okahashi N."/>
            <person name="Nakagawa I."/>
            <person name="Kimura S."/>
            <person name="Fujiwara T."/>
            <person name="Hayashi T."/>
            <person name="Shintani S."/>
        </authorList>
    </citation>
    <scope>NUCLEOTIDE SEQUENCE [LARGE SCALE GENOMIC DNA]</scope>
    <source>
        <strain evidence="5">CCUG46377</strain>
    </source>
</reference>
<evidence type="ECO:0000259" key="3">
    <source>
        <dbReference type="PROSITE" id="PS51737"/>
    </source>
</evidence>
<protein>
    <recommendedName>
        <fullName evidence="6">Recombinase family protein</fullName>
    </recommendedName>
</protein>
<feature type="domain" description="Recombinase" evidence="3">
    <location>
        <begin position="185"/>
        <end position="311"/>
    </location>
</feature>
<name>U2YAE0_STRCV</name>
<evidence type="ECO:0000313" key="4">
    <source>
        <dbReference type="EMBL" id="GAD43985.1"/>
    </source>
</evidence>
<feature type="domain" description="Resolvase/invertase-type recombinase catalytic" evidence="2">
    <location>
        <begin position="28"/>
        <end position="176"/>
    </location>
</feature>
<evidence type="ECO:0000313" key="5">
    <source>
        <dbReference type="Proteomes" id="UP000016985"/>
    </source>
</evidence>
<dbReference type="SMART" id="SM00857">
    <property type="entry name" value="Resolvase"/>
    <property type="match status" value="1"/>
</dbReference>
<dbReference type="EMBL" id="BASX01000003">
    <property type="protein sequence ID" value="GAD43985.1"/>
    <property type="molecule type" value="Genomic_DNA"/>
</dbReference>
<dbReference type="InterPro" id="IPR036162">
    <property type="entry name" value="Resolvase-like_N_sf"/>
</dbReference>
<evidence type="ECO:0000256" key="1">
    <source>
        <dbReference type="SAM" id="Coils"/>
    </source>
</evidence>
<dbReference type="InterPro" id="IPR038109">
    <property type="entry name" value="DNA_bind_recomb_sf"/>
</dbReference>
<dbReference type="Proteomes" id="UP000016985">
    <property type="component" value="Unassembled WGS sequence"/>
</dbReference>